<name>A0A9K3HYK1_HELAN</name>
<dbReference type="InterPro" id="IPR000932">
    <property type="entry name" value="PS_antenna-like"/>
</dbReference>
<comment type="subcellular location">
    <subcellularLocation>
        <location evidence="1">Membrane</location>
        <topology evidence="1">Multi-pass membrane protein</topology>
    </subcellularLocation>
</comment>
<dbReference type="EMBL" id="MNCJ02000325">
    <property type="protein sequence ID" value="KAF5786675.1"/>
    <property type="molecule type" value="Genomic_DNA"/>
</dbReference>
<proteinExistence type="predicted"/>
<dbReference type="Proteomes" id="UP000215914">
    <property type="component" value="Unassembled WGS sequence"/>
</dbReference>
<keyword evidence="4" id="KW-0934">Plastid</keyword>
<reference evidence="10" key="1">
    <citation type="journal article" date="2017" name="Nature">
        <title>The sunflower genome provides insights into oil metabolism, flowering and Asterid evolution.</title>
        <authorList>
            <person name="Badouin H."/>
            <person name="Gouzy J."/>
            <person name="Grassa C.J."/>
            <person name="Murat F."/>
            <person name="Staton S.E."/>
            <person name="Cottret L."/>
            <person name="Lelandais-Briere C."/>
            <person name="Owens G.L."/>
            <person name="Carrere S."/>
            <person name="Mayjonade B."/>
            <person name="Legrand L."/>
            <person name="Gill N."/>
            <person name="Kane N.C."/>
            <person name="Bowers J.E."/>
            <person name="Hubner S."/>
            <person name="Bellec A."/>
            <person name="Berard A."/>
            <person name="Berges H."/>
            <person name="Blanchet N."/>
            <person name="Boniface M.C."/>
            <person name="Brunel D."/>
            <person name="Catrice O."/>
            <person name="Chaidir N."/>
            <person name="Claudel C."/>
            <person name="Donnadieu C."/>
            <person name="Faraut T."/>
            <person name="Fievet G."/>
            <person name="Helmstetter N."/>
            <person name="King M."/>
            <person name="Knapp S.J."/>
            <person name="Lai Z."/>
            <person name="Le Paslier M.C."/>
            <person name="Lippi Y."/>
            <person name="Lorenzon L."/>
            <person name="Mandel J.R."/>
            <person name="Marage G."/>
            <person name="Marchand G."/>
            <person name="Marquand E."/>
            <person name="Bret-Mestries E."/>
            <person name="Morien E."/>
            <person name="Nambeesan S."/>
            <person name="Nguyen T."/>
            <person name="Pegot-Espagnet P."/>
            <person name="Pouilly N."/>
            <person name="Raftis F."/>
            <person name="Sallet E."/>
            <person name="Schiex T."/>
            <person name="Thomas J."/>
            <person name="Vandecasteele C."/>
            <person name="Vares D."/>
            <person name="Vear F."/>
            <person name="Vautrin S."/>
            <person name="Crespi M."/>
            <person name="Mangin B."/>
            <person name="Burke J.M."/>
            <person name="Salse J."/>
            <person name="Munos S."/>
            <person name="Vincourt P."/>
            <person name="Rieseberg L.H."/>
            <person name="Langlade N.B."/>
        </authorList>
    </citation>
    <scope>NUCLEOTIDE SEQUENCE</scope>
    <source>
        <tissue evidence="10">Leaves</tissue>
    </source>
</reference>
<evidence type="ECO:0000256" key="9">
    <source>
        <dbReference type="ARBA" id="ARBA00023276"/>
    </source>
</evidence>
<evidence type="ECO:0000256" key="5">
    <source>
        <dbReference type="ARBA" id="ARBA00022692"/>
    </source>
</evidence>
<evidence type="ECO:0000256" key="1">
    <source>
        <dbReference type="ARBA" id="ARBA00004141"/>
    </source>
</evidence>
<keyword evidence="9" id="KW-0604">Photosystem II</keyword>
<dbReference type="Pfam" id="PF00421">
    <property type="entry name" value="PSII"/>
    <property type="match status" value="1"/>
</dbReference>
<evidence type="ECO:0000256" key="7">
    <source>
        <dbReference type="ARBA" id="ARBA00022991"/>
    </source>
</evidence>
<keyword evidence="5" id="KW-0812">Transmembrane</keyword>
<sequence length="69" mass="7532">MAAQDQPHENLIFPEEVLLVETLFNGTLALAGCDQETIDFAWWAGKSQLIDLSGILRGVHVAHAGLIVF</sequence>
<gene>
    <name evidence="10" type="ORF">HanXRQr2_Chr10g0443831</name>
</gene>
<dbReference type="GO" id="GO:0016168">
    <property type="term" value="F:chlorophyll binding"/>
    <property type="evidence" value="ECO:0007669"/>
    <property type="project" value="UniProtKB-KW"/>
</dbReference>
<dbReference type="GO" id="GO:0009523">
    <property type="term" value="C:photosystem II"/>
    <property type="evidence" value="ECO:0007669"/>
    <property type="project" value="UniProtKB-KW"/>
</dbReference>
<keyword evidence="3" id="KW-0602">Photosynthesis</keyword>
<accession>A0A9K3HYK1</accession>
<evidence type="ECO:0000256" key="3">
    <source>
        <dbReference type="ARBA" id="ARBA00022531"/>
    </source>
</evidence>
<keyword evidence="11" id="KW-1185">Reference proteome</keyword>
<comment type="caution">
    <text evidence="10">The sequence shown here is derived from an EMBL/GenBank/DDBJ whole genome shotgun (WGS) entry which is preliminary data.</text>
</comment>
<dbReference type="GO" id="GO:0009767">
    <property type="term" value="P:photosynthetic electron transport chain"/>
    <property type="evidence" value="ECO:0007669"/>
    <property type="project" value="InterPro"/>
</dbReference>
<keyword evidence="7" id="KW-0157">Chromophore</keyword>
<dbReference type="InterPro" id="IPR036001">
    <property type="entry name" value="PS_II_antenna-like_sf"/>
</dbReference>
<protein>
    <submittedName>
        <fullName evidence="10">Photosystem antenna protein</fullName>
    </submittedName>
</protein>
<dbReference type="SUPFAM" id="SSF161077">
    <property type="entry name" value="Photosystem II antenna protein-like"/>
    <property type="match status" value="1"/>
</dbReference>
<evidence type="ECO:0000313" key="11">
    <source>
        <dbReference type="Proteomes" id="UP000215914"/>
    </source>
</evidence>
<evidence type="ECO:0000256" key="6">
    <source>
        <dbReference type="ARBA" id="ARBA00022989"/>
    </source>
</evidence>
<keyword evidence="6" id="KW-1133">Transmembrane helix</keyword>
<evidence type="ECO:0000313" key="10">
    <source>
        <dbReference type="EMBL" id="KAF5786675.1"/>
    </source>
</evidence>
<evidence type="ECO:0000256" key="2">
    <source>
        <dbReference type="ARBA" id="ARBA00022494"/>
    </source>
</evidence>
<keyword evidence="8" id="KW-0472">Membrane</keyword>
<dbReference type="AlphaFoldDB" id="A0A9K3HYK1"/>
<organism evidence="10 11">
    <name type="scientific">Helianthus annuus</name>
    <name type="common">Common sunflower</name>
    <dbReference type="NCBI Taxonomy" id="4232"/>
    <lineage>
        <taxon>Eukaryota</taxon>
        <taxon>Viridiplantae</taxon>
        <taxon>Streptophyta</taxon>
        <taxon>Embryophyta</taxon>
        <taxon>Tracheophyta</taxon>
        <taxon>Spermatophyta</taxon>
        <taxon>Magnoliopsida</taxon>
        <taxon>eudicotyledons</taxon>
        <taxon>Gunneridae</taxon>
        <taxon>Pentapetalae</taxon>
        <taxon>asterids</taxon>
        <taxon>campanulids</taxon>
        <taxon>Asterales</taxon>
        <taxon>Asteraceae</taxon>
        <taxon>Asteroideae</taxon>
        <taxon>Heliantheae alliance</taxon>
        <taxon>Heliantheae</taxon>
        <taxon>Helianthus</taxon>
    </lineage>
</organism>
<evidence type="ECO:0000256" key="4">
    <source>
        <dbReference type="ARBA" id="ARBA00022640"/>
    </source>
</evidence>
<evidence type="ECO:0000256" key="8">
    <source>
        <dbReference type="ARBA" id="ARBA00023136"/>
    </source>
</evidence>
<keyword evidence="2" id="KW-0148">Chlorophyll</keyword>
<dbReference type="Gramene" id="mRNA:HanXRQr2_Chr10g0443831">
    <property type="protein sequence ID" value="CDS:HanXRQr2_Chr10g0443831.1"/>
    <property type="gene ID" value="HanXRQr2_Chr10g0443831"/>
</dbReference>
<reference evidence="10" key="2">
    <citation type="submission" date="2020-06" db="EMBL/GenBank/DDBJ databases">
        <title>Helianthus annuus Genome sequencing and assembly Release 2.</title>
        <authorList>
            <person name="Gouzy J."/>
            <person name="Langlade N."/>
            <person name="Munos S."/>
        </authorList>
    </citation>
    <scope>NUCLEOTIDE SEQUENCE</scope>
    <source>
        <tissue evidence="10">Leaves</tissue>
    </source>
</reference>